<organism evidence="2">
    <name type="scientific">hydrothermal vent metagenome</name>
    <dbReference type="NCBI Taxonomy" id="652676"/>
    <lineage>
        <taxon>unclassified sequences</taxon>
        <taxon>metagenomes</taxon>
        <taxon>ecological metagenomes</taxon>
    </lineage>
</organism>
<dbReference type="AlphaFoldDB" id="A0A3B1BCS5"/>
<accession>A0A3B1BCS5</accession>
<gene>
    <name evidence="2" type="ORF">MNBD_GAMMA26-1174</name>
</gene>
<dbReference type="EMBL" id="UOFX01000056">
    <property type="protein sequence ID" value="VAX09714.1"/>
    <property type="molecule type" value="Genomic_DNA"/>
</dbReference>
<sequence>MKTSTKILSSCFGLLISTAVVAGNVPVILSGKIVHTNGQPVAGVRMVTASTSSASFSLPGAAPGGPFGVGLQGTRFSSVFPTVPGVCLSTESSFPVLTDSRGEYKIRLTFKPDLAALVPGAGRKSCYAYKSDLTRSGMTIKPHPDDVIRYKLELAYGPLPVKRPQIKNPAALQENRAPGGFVPRALQ</sequence>
<proteinExistence type="predicted"/>
<feature type="region of interest" description="Disordered" evidence="1">
    <location>
        <begin position="168"/>
        <end position="187"/>
    </location>
</feature>
<reference evidence="2" key="1">
    <citation type="submission" date="2018-06" db="EMBL/GenBank/DDBJ databases">
        <authorList>
            <person name="Zhirakovskaya E."/>
        </authorList>
    </citation>
    <scope>NUCLEOTIDE SEQUENCE</scope>
</reference>
<name>A0A3B1BCS5_9ZZZZ</name>
<evidence type="ECO:0000256" key="1">
    <source>
        <dbReference type="SAM" id="MobiDB-lite"/>
    </source>
</evidence>
<protein>
    <submittedName>
        <fullName evidence="2">Uncharacterized protein</fullName>
    </submittedName>
</protein>
<evidence type="ECO:0000313" key="2">
    <source>
        <dbReference type="EMBL" id="VAX09714.1"/>
    </source>
</evidence>